<evidence type="ECO:0000313" key="6">
    <source>
        <dbReference type="EMBL" id="OGE55046.1"/>
    </source>
</evidence>
<gene>
    <name evidence="6" type="ORF">PENARI_c005G02401</name>
</gene>
<evidence type="ECO:0000256" key="1">
    <source>
        <dbReference type="ARBA" id="ARBA00004141"/>
    </source>
</evidence>
<dbReference type="Proteomes" id="UP000177622">
    <property type="component" value="Unassembled WGS sequence"/>
</dbReference>
<keyword evidence="3 5" id="KW-1133">Transmembrane helix</keyword>
<dbReference type="RefSeq" id="XP_022490476.1">
    <property type="nucleotide sequence ID" value="XM_022629616.1"/>
</dbReference>
<feature type="transmembrane region" description="Helical" evidence="5">
    <location>
        <begin position="230"/>
        <end position="248"/>
    </location>
</feature>
<evidence type="ECO:0000313" key="7">
    <source>
        <dbReference type="Proteomes" id="UP000177622"/>
    </source>
</evidence>
<reference evidence="6 7" key="1">
    <citation type="journal article" date="2016" name="Sci. Rep.">
        <title>Penicillium arizonense, a new, genome sequenced fungal species, reveals a high chemical diversity in secreted metabolites.</title>
        <authorList>
            <person name="Grijseels S."/>
            <person name="Nielsen J.C."/>
            <person name="Randelovic M."/>
            <person name="Nielsen J."/>
            <person name="Nielsen K.F."/>
            <person name="Workman M."/>
            <person name="Frisvad J.C."/>
        </authorList>
    </citation>
    <scope>NUCLEOTIDE SEQUENCE [LARGE SCALE GENOMIC DNA]</scope>
    <source>
        <strain evidence="6 7">CBS 141311</strain>
    </source>
</reference>
<feature type="transmembrane region" description="Helical" evidence="5">
    <location>
        <begin position="193"/>
        <end position="210"/>
    </location>
</feature>
<sequence length="280" mass="31115">MVYTHIVTRGTADFDLYPYNPSATAGWIFVALFGICAALHLFYMIKLRAWFFIPFVLGCIGELFGYYGRAWSHDNIRDGTPYLIQMMLILGSAPLLAASIYMTLGRYIRALDAEHHAIIRTRWLTKIYVAIDVISFVCQIMGSAAQASGDSDGMQKGIHLVLGGLAFQLVAFVRLNNSPSEISARFSVNWKKYMWALYCVSVLVFIRSLYRFVEFAAGAGTIMVTGEECLYVFDASLLFLVAVCLALVHPGNLIKSVGVKQAERLTGDAESYIPLNGRES</sequence>
<feature type="transmembrane region" description="Helical" evidence="5">
    <location>
        <begin position="82"/>
        <end position="102"/>
    </location>
</feature>
<evidence type="ECO:0000256" key="4">
    <source>
        <dbReference type="ARBA" id="ARBA00023136"/>
    </source>
</evidence>
<organism evidence="6 7">
    <name type="scientific">Penicillium arizonense</name>
    <dbReference type="NCBI Taxonomy" id="1835702"/>
    <lineage>
        <taxon>Eukaryota</taxon>
        <taxon>Fungi</taxon>
        <taxon>Dikarya</taxon>
        <taxon>Ascomycota</taxon>
        <taxon>Pezizomycotina</taxon>
        <taxon>Eurotiomycetes</taxon>
        <taxon>Eurotiomycetidae</taxon>
        <taxon>Eurotiales</taxon>
        <taxon>Aspergillaceae</taxon>
        <taxon>Penicillium</taxon>
    </lineage>
</organism>
<keyword evidence="7" id="KW-1185">Reference proteome</keyword>
<keyword evidence="2 5" id="KW-0812">Transmembrane</keyword>
<feature type="transmembrane region" description="Helical" evidence="5">
    <location>
        <begin position="24"/>
        <end position="43"/>
    </location>
</feature>
<feature type="transmembrane region" description="Helical" evidence="5">
    <location>
        <begin position="123"/>
        <end position="145"/>
    </location>
</feature>
<evidence type="ECO:0008006" key="8">
    <source>
        <dbReference type="Google" id="ProtNLM"/>
    </source>
</evidence>
<dbReference type="GeneID" id="34574350"/>
<dbReference type="PANTHER" id="PTHR31465">
    <property type="entry name" value="PROTEIN RTA1-RELATED"/>
    <property type="match status" value="1"/>
</dbReference>
<accession>A0A1F5LPM4</accession>
<feature type="transmembrane region" description="Helical" evidence="5">
    <location>
        <begin position="50"/>
        <end position="70"/>
    </location>
</feature>
<dbReference type="OrthoDB" id="3358017at2759"/>
<dbReference type="GO" id="GO:0016020">
    <property type="term" value="C:membrane"/>
    <property type="evidence" value="ECO:0007669"/>
    <property type="project" value="UniProtKB-SubCell"/>
</dbReference>
<evidence type="ECO:0000256" key="5">
    <source>
        <dbReference type="SAM" id="Phobius"/>
    </source>
</evidence>
<dbReference type="STRING" id="1835702.A0A1F5LPM4"/>
<dbReference type="InterPro" id="IPR007568">
    <property type="entry name" value="RTA1"/>
</dbReference>
<dbReference type="Pfam" id="PF04479">
    <property type="entry name" value="RTA1"/>
    <property type="match status" value="1"/>
</dbReference>
<keyword evidence="4 5" id="KW-0472">Membrane</keyword>
<evidence type="ECO:0000256" key="3">
    <source>
        <dbReference type="ARBA" id="ARBA00022989"/>
    </source>
</evidence>
<protein>
    <recommendedName>
        <fullName evidence="8">RTA1 domain protein</fullName>
    </recommendedName>
</protein>
<dbReference type="EMBL" id="LXJU01000005">
    <property type="protein sequence ID" value="OGE55046.1"/>
    <property type="molecule type" value="Genomic_DNA"/>
</dbReference>
<evidence type="ECO:0000256" key="2">
    <source>
        <dbReference type="ARBA" id="ARBA00022692"/>
    </source>
</evidence>
<comment type="subcellular location">
    <subcellularLocation>
        <location evidence="1">Membrane</location>
        <topology evidence="1">Multi-pass membrane protein</topology>
    </subcellularLocation>
</comment>
<dbReference type="AlphaFoldDB" id="A0A1F5LPM4"/>
<comment type="caution">
    <text evidence="6">The sequence shown here is derived from an EMBL/GenBank/DDBJ whole genome shotgun (WGS) entry which is preliminary data.</text>
</comment>
<proteinExistence type="predicted"/>
<feature type="transmembrane region" description="Helical" evidence="5">
    <location>
        <begin position="157"/>
        <end position="173"/>
    </location>
</feature>
<dbReference type="PANTHER" id="PTHR31465:SF17">
    <property type="entry name" value="DOMAIN PROTEIN, PUTATIVE (AFU_ORTHOLOGUE AFUA_5G09900)-RELATED"/>
    <property type="match status" value="1"/>
</dbReference>
<name>A0A1F5LPM4_PENAI</name>